<dbReference type="Proteomes" id="UP001222932">
    <property type="component" value="Unassembled WGS sequence"/>
</dbReference>
<feature type="domain" description="Nuclear condensin complex subunit 3 C-terminal" evidence="9">
    <location>
        <begin position="526"/>
        <end position="798"/>
    </location>
</feature>
<evidence type="ECO:0000256" key="3">
    <source>
        <dbReference type="ARBA" id="ARBA00022454"/>
    </source>
</evidence>
<dbReference type="GO" id="GO:0000793">
    <property type="term" value="C:condensed chromosome"/>
    <property type="evidence" value="ECO:0007669"/>
    <property type="project" value="TreeGrafter"/>
</dbReference>
<dbReference type="SUPFAM" id="SSF48371">
    <property type="entry name" value="ARM repeat"/>
    <property type="match status" value="1"/>
</dbReference>
<dbReference type="GO" id="GO:0000796">
    <property type="term" value="C:condensin complex"/>
    <property type="evidence" value="ECO:0007669"/>
    <property type="project" value="InterPro"/>
</dbReference>
<keyword evidence="5" id="KW-0498">Mitosis</keyword>
<name>A0AAD3TQN9_9TREE</name>
<keyword evidence="3" id="KW-0158">Chromosome</keyword>
<dbReference type="GO" id="GO:0007076">
    <property type="term" value="P:mitotic chromosome condensation"/>
    <property type="evidence" value="ECO:0007669"/>
    <property type="project" value="InterPro"/>
</dbReference>
<evidence type="ECO:0000256" key="7">
    <source>
        <dbReference type="ARBA" id="ARBA00023306"/>
    </source>
</evidence>
<dbReference type="InterPro" id="IPR011989">
    <property type="entry name" value="ARM-like"/>
</dbReference>
<evidence type="ECO:0000313" key="11">
    <source>
        <dbReference type="Proteomes" id="UP001222932"/>
    </source>
</evidence>
<feature type="compositionally biased region" description="Low complexity" evidence="8">
    <location>
        <begin position="889"/>
        <end position="904"/>
    </location>
</feature>
<dbReference type="InterPro" id="IPR027165">
    <property type="entry name" value="CND3"/>
</dbReference>
<dbReference type="AlphaFoldDB" id="A0AAD3TQN9"/>
<comment type="caution">
    <text evidence="10">The sequence shown here is derived from an EMBL/GenBank/DDBJ whole genome shotgun (WGS) entry which is preliminary data.</text>
</comment>
<evidence type="ECO:0000256" key="5">
    <source>
        <dbReference type="ARBA" id="ARBA00022776"/>
    </source>
</evidence>
<keyword evidence="4" id="KW-0132">Cell division</keyword>
<keyword evidence="11" id="KW-1185">Reference proteome</keyword>
<evidence type="ECO:0000259" key="9">
    <source>
        <dbReference type="Pfam" id="PF12719"/>
    </source>
</evidence>
<evidence type="ECO:0000256" key="6">
    <source>
        <dbReference type="ARBA" id="ARBA00023067"/>
    </source>
</evidence>
<dbReference type="GO" id="GO:0051301">
    <property type="term" value="P:cell division"/>
    <property type="evidence" value="ECO:0007669"/>
    <property type="project" value="UniProtKB-KW"/>
</dbReference>
<accession>A0AAD3TQN9</accession>
<dbReference type="Gene3D" id="1.25.10.10">
    <property type="entry name" value="Leucine-rich Repeat Variant"/>
    <property type="match status" value="1"/>
</dbReference>
<keyword evidence="6" id="KW-0226">DNA condensation</keyword>
<comment type="subcellular location">
    <subcellularLocation>
        <location evidence="1">Chromosome</location>
    </subcellularLocation>
</comment>
<feature type="region of interest" description="Disordered" evidence="8">
    <location>
        <begin position="883"/>
        <end position="939"/>
    </location>
</feature>
<proteinExistence type="inferred from homology"/>
<evidence type="ECO:0000256" key="8">
    <source>
        <dbReference type="SAM" id="MobiDB-lite"/>
    </source>
</evidence>
<evidence type="ECO:0000256" key="2">
    <source>
        <dbReference type="ARBA" id="ARBA00006533"/>
    </source>
</evidence>
<keyword evidence="7" id="KW-0131">Cell cycle</keyword>
<dbReference type="InterPro" id="IPR016024">
    <property type="entry name" value="ARM-type_fold"/>
</dbReference>
<gene>
    <name evidence="10" type="primary">YCG1</name>
    <name evidence="10" type="ORF">CspeluHIS016_0111960</name>
</gene>
<evidence type="ECO:0000313" key="10">
    <source>
        <dbReference type="EMBL" id="GMK54610.1"/>
    </source>
</evidence>
<dbReference type="EMBL" id="BTCM01000001">
    <property type="protein sequence ID" value="GMK54610.1"/>
    <property type="molecule type" value="Genomic_DNA"/>
</dbReference>
<reference evidence="10" key="1">
    <citation type="journal article" date="2023" name="BMC Genomics">
        <title>Chromosome-level genome assemblies of Cutaneotrichosporon spp. (Trichosporonales, Basidiomycota) reveal imbalanced evolution between nucleotide sequences and chromosome synteny.</title>
        <authorList>
            <person name="Kobayashi Y."/>
            <person name="Kayamori A."/>
            <person name="Aoki K."/>
            <person name="Shiwa Y."/>
            <person name="Matsutani M."/>
            <person name="Fujita N."/>
            <person name="Sugita T."/>
            <person name="Iwasaki W."/>
            <person name="Tanaka N."/>
            <person name="Takashima M."/>
        </authorList>
    </citation>
    <scope>NUCLEOTIDE SEQUENCE</scope>
    <source>
        <strain evidence="10">HIS016</strain>
    </source>
</reference>
<protein>
    <recommendedName>
        <fullName evidence="9">Nuclear condensin complex subunit 3 C-terminal domain-containing protein</fullName>
    </recommendedName>
</protein>
<reference evidence="10" key="2">
    <citation type="submission" date="2023-06" db="EMBL/GenBank/DDBJ databases">
        <authorList>
            <person name="Kobayashi Y."/>
            <person name="Kayamori A."/>
            <person name="Aoki K."/>
            <person name="Shiwa Y."/>
            <person name="Fujita N."/>
            <person name="Sugita T."/>
            <person name="Iwasaki W."/>
            <person name="Tanaka N."/>
            <person name="Takashima M."/>
        </authorList>
    </citation>
    <scope>NUCLEOTIDE SEQUENCE</scope>
    <source>
        <strain evidence="10">HIS016</strain>
    </source>
</reference>
<organism evidence="10 11">
    <name type="scientific">Cutaneotrichosporon spelunceum</name>
    <dbReference type="NCBI Taxonomy" id="1672016"/>
    <lineage>
        <taxon>Eukaryota</taxon>
        <taxon>Fungi</taxon>
        <taxon>Dikarya</taxon>
        <taxon>Basidiomycota</taxon>
        <taxon>Agaricomycotina</taxon>
        <taxon>Tremellomycetes</taxon>
        <taxon>Trichosporonales</taxon>
        <taxon>Trichosporonaceae</taxon>
        <taxon>Cutaneotrichosporon</taxon>
    </lineage>
</organism>
<comment type="similarity">
    <text evidence="2">Belongs to the CND3 (condensin subunit 3) family.</text>
</comment>
<evidence type="ECO:0000256" key="4">
    <source>
        <dbReference type="ARBA" id="ARBA00022618"/>
    </source>
</evidence>
<evidence type="ECO:0000256" key="1">
    <source>
        <dbReference type="ARBA" id="ARBA00004286"/>
    </source>
</evidence>
<dbReference type="Pfam" id="PF12719">
    <property type="entry name" value="Cnd3"/>
    <property type="match status" value="1"/>
</dbReference>
<sequence>MAPRTKKLERRPSASYLTDTLPSVLPPIFEQAQNTTASHRKNIVQLCKIQKTCAEVTEETEKGIRLIGERAFNAVFISMINRVLPVKKGVAVADRVVKFVASYVAYITEQDSSEEEDGDSMSQRFVAKLIRHLLAGIEAKDKSVRFRVTLMLASLINGLGEIDDDQYIAIRQGLLDRARDKESAVRVQAALGLAKLQPGESLDDLEDGEESIAEVIVDLLRHDPAAEVRRAALYNLPRTNATLPVILARTRDIDPILRRTVFHGSLSSVSMPDARVLTISQREEAVRNGLGDREPSVRKAAAGMIGGWFDQAECDLLEFLNRFDVVSSEVAEEALLSLFVTRPEVLENIDFPDEWWVNLSPDKAFLARVFAEYCVSNKDEARLEDAMPVVTALAFRIQDQYNELVNVSGNDDDMQEKSFVVGELLRLALTSDYADETGRRKMFAMSREMIAMPDLPDALIPRCLDVLKKISTSERDLIRLIVDVVTELREGDGDVEDPDSAGRSSGVGVSPQAPEEQHAAALIDLRCLNICIGLLERVNTPLQENSVFHGLLPDLVIPAVRNKEEPALRDQGIVCLGLCCMIDEKMAAQSFGLFIQQVAGADDELKVKVVQIIFDLFMVHDIPVMLQETIGAHRIAELVRHMALQDAPAVQAAACEGVAKLMLAGMIEDTAVLQTVVMLYFSPDTADNQPLRQCLTYFLPVYCYSSSENQARMLSIFSDTLCHVSTFAEDFEGSPDLLPLAQMGLMMVDWLDPEKAVGNHVDHEMHLDLAIVLLKLLLTETARDIRKAVMGYFSKLSLPEDGQADAWKTKAAFTLAQAVKDKRPMSEAAPRKALDRFQATLLKQYPELEEYDEDAFRADGDAHEETSELWGFIDDVDVIVESPAKRGSRATSRARSSATPSGASDSDVPVRSRRLPQTVVEEDEEDEEDGDVEAMLDSD</sequence>
<dbReference type="InterPro" id="IPR025977">
    <property type="entry name" value="Cnd3_C"/>
</dbReference>
<dbReference type="PANTHER" id="PTHR14418:SF5">
    <property type="entry name" value="CONDENSIN COMPLEX SUBUNIT 3"/>
    <property type="match status" value="1"/>
</dbReference>
<dbReference type="PANTHER" id="PTHR14418">
    <property type="entry name" value="CONDENSIN COMPLEX SUBUNIT 3-RELATED"/>
    <property type="match status" value="1"/>
</dbReference>
<feature type="region of interest" description="Disordered" evidence="8">
    <location>
        <begin position="491"/>
        <end position="511"/>
    </location>
</feature>
<feature type="compositionally biased region" description="Acidic residues" evidence="8">
    <location>
        <begin position="920"/>
        <end position="939"/>
    </location>
</feature>